<dbReference type="GO" id="GO:0009624">
    <property type="term" value="P:response to nematode"/>
    <property type="evidence" value="ECO:0007669"/>
    <property type="project" value="Ensembl"/>
</dbReference>
<dbReference type="OMA" id="NRPWEWE"/>
<dbReference type="Proteomes" id="UP000694380">
    <property type="component" value="Chromosome 3"/>
</dbReference>
<protein>
    <submittedName>
        <fullName evidence="1">RB binding protein 9, serine hydrolase</fullName>
    </submittedName>
</protein>
<dbReference type="GO" id="GO:0006805">
    <property type="term" value="P:xenobiotic metabolic process"/>
    <property type="evidence" value="ECO:0007669"/>
    <property type="project" value="Ensembl"/>
</dbReference>
<organism evidence="1 2">
    <name type="scientific">Chrysemys picta bellii</name>
    <name type="common">Western painted turtle</name>
    <name type="synonym">Emys bellii</name>
    <dbReference type="NCBI Taxonomy" id="8478"/>
    <lineage>
        <taxon>Eukaryota</taxon>
        <taxon>Metazoa</taxon>
        <taxon>Chordata</taxon>
        <taxon>Craniata</taxon>
        <taxon>Vertebrata</taxon>
        <taxon>Euteleostomi</taxon>
        <taxon>Archelosauria</taxon>
        <taxon>Testudinata</taxon>
        <taxon>Testudines</taxon>
        <taxon>Cryptodira</taxon>
        <taxon>Durocryptodira</taxon>
        <taxon>Testudinoidea</taxon>
        <taxon>Emydidae</taxon>
        <taxon>Chrysemys</taxon>
    </lineage>
</organism>
<evidence type="ECO:0000313" key="1">
    <source>
        <dbReference type="Ensembl" id="ENSCPBP00000033576.1"/>
    </source>
</evidence>
<gene>
    <name evidence="1" type="primary">RBBP9</name>
</gene>
<name>A0A8C3IFL2_CHRPI</name>
<dbReference type="GO" id="GO:0005654">
    <property type="term" value="C:nucleoplasm"/>
    <property type="evidence" value="ECO:0007669"/>
    <property type="project" value="Ensembl"/>
</dbReference>
<dbReference type="GO" id="GO:0010628">
    <property type="term" value="P:positive regulation of gene expression"/>
    <property type="evidence" value="ECO:0007669"/>
    <property type="project" value="Ensembl"/>
</dbReference>
<dbReference type="InterPro" id="IPR029058">
    <property type="entry name" value="AB_hydrolase_fold"/>
</dbReference>
<dbReference type="Pfam" id="PF06821">
    <property type="entry name" value="Ser_hydrolase"/>
    <property type="match status" value="1"/>
</dbReference>
<keyword evidence="2" id="KW-1185">Reference proteome</keyword>
<dbReference type="SUPFAM" id="SSF53474">
    <property type="entry name" value="alpha/beta-Hydrolases"/>
    <property type="match status" value="1"/>
</dbReference>
<sequence length="240" mass="27611">MTATTTLRIIFYQENYDSQDASFLPPFPIIPSSWLETVFPLLLLQCCGMFQVRPQLRPTRAVIVPGNGSGDIEKSNWYRWVWETLEEVPGFQCILRNMPDPITARERIWLPFMESELHCDEQTIVIGHSSGAAAAMRYAETHKVYAIILVSAYVSDLGDETERESGYFNRPWQWEKIKANCHHIVQFASTDDPFLPWSEQQAVANELSAELYKFTDRGHFQSSEFNELISVIQEILNRAA</sequence>
<reference evidence="1" key="2">
    <citation type="submission" date="2025-08" db="UniProtKB">
        <authorList>
            <consortium name="Ensembl"/>
        </authorList>
    </citation>
    <scope>IDENTIFICATION</scope>
</reference>
<evidence type="ECO:0000313" key="2">
    <source>
        <dbReference type="Proteomes" id="UP000694380"/>
    </source>
</evidence>
<dbReference type="PANTHER" id="PTHR15394">
    <property type="entry name" value="SERINE HYDROLASE RBBP9"/>
    <property type="match status" value="1"/>
</dbReference>
<dbReference type="InterPro" id="IPR010662">
    <property type="entry name" value="RBBP9/YdeN"/>
</dbReference>
<dbReference type="PANTHER" id="PTHR15394:SF3">
    <property type="entry name" value="SERINE HYDROLASE RBBP9"/>
    <property type="match status" value="1"/>
</dbReference>
<reference evidence="1" key="1">
    <citation type="journal article" date="2015" name="Genome Biol. Evol.">
        <title>Physical Mapping and Refinement of the Painted Turtle Genome (Chrysemys picta) Inform Amniote Genome Evolution and Challenge Turtle-Bird Chromosomal Conservation.</title>
        <authorList>
            <person name="Badenhorst D."/>
            <person name="Hillier L.W."/>
            <person name="Literman R."/>
            <person name="Montiel E.E."/>
            <person name="Radhakrishnan S."/>
            <person name="Shen Y."/>
            <person name="Minx P."/>
            <person name="Janes D.E."/>
            <person name="Warren W.C."/>
            <person name="Edwards S.V."/>
            <person name="Valenzuela N."/>
        </authorList>
    </citation>
    <scope>NUCLEOTIDE SEQUENCE [LARGE SCALE GENOMIC DNA]</scope>
</reference>
<dbReference type="Ensembl" id="ENSCPBT00000039432.1">
    <property type="protein sequence ID" value="ENSCPBP00000033576.1"/>
    <property type="gene ID" value="ENSCPBG00000023475.1"/>
</dbReference>
<accession>A0A8C3IFL2</accession>
<proteinExistence type="predicted"/>
<dbReference type="AlphaFoldDB" id="A0A8C3IFL2"/>
<dbReference type="GO" id="GO:0017171">
    <property type="term" value="F:serine hydrolase activity"/>
    <property type="evidence" value="ECO:0007669"/>
    <property type="project" value="Ensembl"/>
</dbReference>
<reference evidence="1" key="3">
    <citation type="submission" date="2025-09" db="UniProtKB">
        <authorList>
            <consortium name="Ensembl"/>
        </authorList>
    </citation>
    <scope>IDENTIFICATION</scope>
</reference>
<dbReference type="Gene3D" id="3.40.50.1820">
    <property type="entry name" value="alpha/beta hydrolase"/>
    <property type="match status" value="1"/>
</dbReference>
<dbReference type="GeneTree" id="ENSGT00390000014861"/>